<dbReference type="InterPro" id="IPR033162">
    <property type="entry name" value="TBCD"/>
</dbReference>
<protein>
    <submittedName>
        <fullName evidence="5">Uncharacterized protein</fullName>
    </submittedName>
</protein>
<dbReference type="EMBL" id="GL376622">
    <property type="status" value="NOT_ANNOTATED_CDS"/>
    <property type="molecule type" value="Genomic_DNA"/>
</dbReference>
<evidence type="ECO:0000259" key="4">
    <source>
        <dbReference type="Pfam" id="PF25767"/>
    </source>
</evidence>
<dbReference type="InterPro" id="IPR011989">
    <property type="entry name" value="ARM-like"/>
</dbReference>
<reference evidence="6" key="1">
    <citation type="journal article" date="2010" name="Genome Biol.">
        <title>Genome sequence of the necrotrophic plant pathogen Pythium ultimum reveals original pathogenicity mechanisms and effector repertoire.</title>
        <authorList>
            <person name="Levesque C.A."/>
            <person name="Brouwer H."/>
            <person name="Cano L."/>
            <person name="Hamilton J.P."/>
            <person name="Holt C."/>
            <person name="Huitema E."/>
            <person name="Raffaele S."/>
            <person name="Robideau G.P."/>
            <person name="Thines M."/>
            <person name="Win J."/>
            <person name="Zerillo M.M."/>
            <person name="Beakes G.W."/>
            <person name="Boore J.L."/>
            <person name="Busam D."/>
            <person name="Dumas B."/>
            <person name="Ferriera S."/>
            <person name="Fuerstenberg S.I."/>
            <person name="Gachon C.M."/>
            <person name="Gaulin E."/>
            <person name="Govers F."/>
            <person name="Grenville-Briggs L."/>
            <person name="Horner N."/>
            <person name="Hostetler J."/>
            <person name="Jiang R.H."/>
            <person name="Johnson J."/>
            <person name="Krajaejun T."/>
            <person name="Lin H."/>
            <person name="Meijer H.J."/>
            <person name="Moore B."/>
            <person name="Morris P."/>
            <person name="Phuntmart V."/>
            <person name="Puiu D."/>
            <person name="Shetty J."/>
            <person name="Stajich J.E."/>
            <person name="Tripathy S."/>
            <person name="Wawra S."/>
            <person name="van West P."/>
            <person name="Whitty B.R."/>
            <person name="Coutinho P.M."/>
            <person name="Henrissat B."/>
            <person name="Martin F."/>
            <person name="Thomas P.D."/>
            <person name="Tyler B.M."/>
            <person name="De Vries R.P."/>
            <person name="Kamoun S."/>
            <person name="Yandell M."/>
            <person name="Tisserat N."/>
            <person name="Buell C.R."/>
        </authorList>
    </citation>
    <scope>NUCLEOTIDE SEQUENCE</scope>
    <source>
        <strain evidence="6">DAOM:BR144</strain>
    </source>
</reference>
<dbReference type="Gene3D" id="1.25.10.10">
    <property type="entry name" value="Leucine-rich Repeat Variant"/>
    <property type="match status" value="2"/>
</dbReference>
<evidence type="ECO:0000256" key="1">
    <source>
        <dbReference type="ARBA" id="ARBA00023186"/>
    </source>
</evidence>
<dbReference type="PANTHER" id="PTHR12658">
    <property type="entry name" value="BETA-TUBULIN COFACTOR D"/>
    <property type="match status" value="1"/>
</dbReference>
<keyword evidence="6" id="KW-1185">Reference proteome</keyword>
<dbReference type="GO" id="GO:0048487">
    <property type="term" value="F:beta-tubulin binding"/>
    <property type="evidence" value="ECO:0007669"/>
    <property type="project" value="InterPro"/>
</dbReference>
<feature type="region of interest" description="Disordered" evidence="2">
    <location>
        <begin position="410"/>
        <end position="431"/>
    </location>
</feature>
<reference evidence="5" key="3">
    <citation type="submission" date="2015-02" db="UniProtKB">
        <authorList>
            <consortium name="EnsemblProtists"/>
        </authorList>
    </citation>
    <scope>IDENTIFICATION</scope>
    <source>
        <strain evidence="5">DAOM BR144</strain>
    </source>
</reference>
<name>K3WX30_GLOUD</name>
<evidence type="ECO:0000259" key="3">
    <source>
        <dbReference type="Pfam" id="PF12612"/>
    </source>
</evidence>
<dbReference type="InterPro" id="IPR058033">
    <property type="entry name" value="ARM_TBCD_2nd"/>
</dbReference>
<organism evidence="5 6">
    <name type="scientific">Globisporangium ultimum (strain ATCC 200006 / CBS 805.95 / DAOM BR144)</name>
    <name type="common">Pythium ultimum</name>
    <dbReference type="NCBI Taxonomy" id="431595"/>
    <lineage>
        <taxon>Eukaryota</taxon>
        <taxon>Sar</taxon>
        <taxon>Stramenopiles</taxon>
        <taxon>Oomycota</taxon>
        <taxon>Peronosporomycetes</taxon>
        <taxon>Pythiales</taxon>
        <taxon>Pythiaceae</taxon>
        <taxon>Globisporangium</taxon>
    </lineage>
</organism>
<dbReference type="STRING" id="431595.K3WX30"/>
<dbReference type="Pfam" id="PF25767">
    <property type="entry name" value="ARM_TBCD_2nd"/>
    <property type="match status" value="1"/>
</dbReference>
<proteinExistence type="predicted"/>
<evidence type="ECO:0000313" key="5">
    <source>
        <dbReference type="EnsemblProtists" id="PYU1_T009528"/>
    </source>
</evidence>
<dbReference type="InterPro" id="IPR016024">
    <property type="entry name" value="ARM-type_fold"/>
</dbReference>
<dbReference type="HOGENOM" id="CLU_003043_0_0_1"/>
<feature type="domain" description="Tubulin-folding cofactor D ARM repeats" evidence="4">
    <location>
        <begin position="367"/>
        <end position="615"/>
    </location>
</feature>
<sequence length="1433" mass="159712">MADAYDGENDGAAASTPVRAAAGDAEVTYASDDDDQALTKAEESCSEKKFFDEREQVAQLLTGLLGAEFATHESDVDAAFEHKFKTITAILDRYLEQSHLLDPFLRELVDPIMVQVKRVIATIVLEREVEAARLNEQDPTMVVAFPFQVYKNPKLHKLFQLIYHLCKVRGFKTIVKLLPHEVSDFEPTLMLLQSQDRTDHSTWETRYVLLLWLSMLCLVPFDLNTIDSSIPTASSESAGNASGNISIVSNILTLCKEYLGDPGATQVAASVCLSRLLSRPDMEALYLNQFLTWANAELKRAYESEDMRANQFRVTGVMLSLAHIAKNSPREQHIHASQLYFSSVMQLITKLTEEDARADRPSSSTLHRKLSVKLVQRLGLLYLPPRVRSWRYQRGLRSLEMNMQSFGLSSGTASQSLSAQSNQKNQDDNDADDVELDAIEELEQIVEVLLCGLRDKDTVVRWSAAKGIGRITGRLPFEFADDIVQSVLELFVATEGDGAWHGASLALAELARRGVLLPQRLPEAAQCVARALQYDIRRGAHSIGSHVRDAACYACWSFARAYEPALFLACLETILAPAMLVNCVFDRELNCRRAASAAFQECVGRQGRTNFPHGIELLTKADYFSVSNLRHAYLDVSVFIAKYPEYRYHLLDHLMTTKISHWDVHIRMHAATALGKIATLDPPCAMTRLFPRLLASALSSDVEVITRHGATLAIAELLLSLAQVPVFLDGELQKELKMMPIEVEKRRLFRGRGGELIRAAVCNVIGVNACAGLSLSFVHVKKYLAILEECIVHPVESVRNAGIDAFSIFTAQYCPRIFEKGAKAHVQFLQDLVPRYLNAGVLVSVKERGSVSSVVFNPNVAARRGFLRAIGVAPKELLQPSLSDCIKTLLRAASIGQQSADEQDAESRVAAVRAIVDICSRSSNDLQFDNLEDEIVHTLVQCIRLDYGVDERGDVGSWIRKEAILALEKLFLGESTYEDSKSRSLVGLTAHSKYGEGTITRVMADPRRSKDQVSGDVDDESRAVKDPICVVQFAKPSLGFYYFPPHGLGLVHLSKLKVCNCEESTANATVLQVPAFAERVTWVQQHAENESKQRAITAQPPFVKRISSHLVGEFFCELGKQLAEKLDGMRLVSGKVLFRLLHSSAPRVDGIPDRQQLESQIFPKSLHINWSMAHDTFPLVVQMMSIPEYVEAVSAGLVVSVGGLTESVVKSSKTALFQWVRHHVQQKNLGLLTRFAFFLVTLLTRHAQDDRVTLPLMKTLAILLESNLLRFLFETSEGDENTQKTDFGDKLYAALRDEIQKSTSVPKLAAAIAVLTGLLPSEPETETKALKALVLFLAHRFPKVRKLTAEKLYTRLLVHEEIIDESKYDTVVEILSETAWDAPIAQVREARNQLLDLLDMNRPQKKLRAEPVTAREEGRNVESYQALVKEMGY</sequence>
<feature type="domain" description="Tubulin-folding cofactor D C-terminal" evidence="3">
    <location>
        <begin position="1114"/>
        <end position="1307"/>
    </location>
</feature>
<accession>K3WX30</accession>
<reference evidence="6" key="2">
    <citation type="submission" date="2010-04" db="EMBL/GenBank/DDBJ databases">
        <authorList>
            <person name="Buell R."/>
            <person name="Hamilton J."/>
            <person name="Hostetler J."/>
        </authorList>
    </citation>
    <scope>NUCLEOTIDE SEQUENCE [LARGE SCALE GENOMIC DNA]</scope>
    <source>
        <strain evidence="6">DAOM:BR144</strain>
    </source>
</reference>
<dbReference type="Pfam" id="PF12612">
    <property type="entry name" value="TFCD_C"/>
    <property type="match status" value="1"/>
</dbReference>
<dbReference type="VEuPathDB" id="FungiDB:PYU1_G009510"/>
<dbReference type="Proteomes" id="UP000019132">
    <property type="component" value="Unassembled WGS sequence"/>
</dbReference>
<dbReference type="eggNOG" id="KOG1943">
    <property type="taxonomic scope" value="Eukaryota"/>
</dbReference>
<dbReference type="GO" id="GO:0007021">
    <property type="term" value="P:tubulin complex assembly"/>
    <property type="evidence" value="ECO:0007669"/>
    <property type="project" value="InterPro"/>
</dbReference>
<keyword evidence="1" id="KW-0143">Chaperone</keyword>
<evidence type="ECO:0000313" key="6">
    <source>
        <dbReference type="Proteomes" id="UP000019132"/>
    </source>
</evidence>
<dbReference type="GO" id="GO:0005096">
    <property type="term" value="F:GTPase activator activity"/>
    <property type="evidence" value="ECO:0007669"/>
    <property type="project" value="InterPro"/>
</dbReference>
<dbReference type="GO" id="GO:0000226">
    <property type="term" value="P:microtubule cytoskeleton organization"/>
    <property type="evidence" value="ECO:0007669"/>
    <property type="project" value="TreeGrafter"/>
</dbReference>
<dbReference type="GO" id="GO:0007023">
    <property type="term" value="P:post-chaperonin tubulin folding pathway"/>
    <property type="evidence" value="ECO:0007669"/>
    <property type="project" value="InterPro"/>
</dbReference>
<dbReference type="EnsemblProtists" id="PYU1_T009528">
    <property type="protein sequence ID" value="PYU1_T009528"/>
    <property type="gene ID" value="PYU1_G009510"/>
</dbReference>
<dbReference type="InParanoid" id="K3WX30"/>
<dbReference type="Pfam" id="PF23579">
    <property type="entry name" value="ARM_TBCD"/>
    <property type="match status" value="1"/>
</dbReference>
<dbReference type="SUPFAM" id="SSF48371">
    <property type="entry name" value="ARM repeat"/>
    <property type="match status" value="1"/>
</dbReference>
<dbReference type="InterPro" id="IPR022577">
    <property type="entry name" value="TBCD_C"/>
</dbReference>
<dbReference type="OMA" id="EPHEAWH"/>
<evidence type="ECO:0000256" key="2">
    <source>
        <dbReference type="SAM" id="MobiDB-lite"/>
    </source>
</evidence>
<dbReference type="PANTHER" id="PTHR12658:SF0">
    <property type="entry name" value="TUBULIN-SPECIFIC CHAPERONE D"/>
    <property type="match status" value="1"/>
</dbReference>